<dbReference type="Pfam" id="PF02519">
    <property type="entry name" value="Auxin_inducible"/>
    <property type="match status" value="1"/>
</dbReference>
<dbReference type="Proteomes" id="UP000026961">
    <property type="component" value="Chromosome 2"/>
</dbReference>
<organism evidence="3">
    <name type="scientific">Oryza glumipatula</name>
    <dbReference type="NCBI Taxonomy" id="40148"/>
    <lineage>
        <taxon>Eukaryota</taxon>
        <taxon>Viridiplantae</taxon>
        <taxon>Streptophyta</taxon>
        <taxon>Embryophyta</taxon>
        <taxon>Tracheophyta</taxon>
        <taxon>Spermatophyta</taxon>
        <taxon>Magnoliopsida</taxon>
        <taxon>Liliopsida</taxon>
        <taxon>Poales</taxon>
        <taxon>Poaceae</taxon>
        <taxon>BOP clade</taxon>
        <taxon>Oryzoideae</taxon>
        <taxon>Oryzeae</taxon>
        <taxon>Oryzinae</taxon>
        <taxon>Oryza</taxon>
    </lineage>
</organism>
<sequence length="169" mass="17676">MKEGGGGGGERRNILAKTIDRCRSSLGHRTTRRPASAAAGGGYGGAAVPAGFFAVLVGPEKERFAVRARCANHPLFRALLDQAETEYGFAGCEGPLELPCDVDAFMDVMWEMEQADPAASPRCGARFGGPAAAGSGRGYGGHGGHGHHHQHQGYQMMSTPVRLLVAGRS</sequence>
<name>A0A0D9YSR5_9ORYZ</name>
<evidence type="ECO:0000313" key="4">
    <source>
        <dbReference type="Proteomes" id="UP000026961"/>
    </source>
</evidence>
<dbReference type="PANTHER" id="PTHR31374">
    <property type="entry name" value="AUXIN-INDUCED PROTEIN-LIKE-RELATED"/>
    <property type="match status" value="1"/>
</dbReference>
<evidence type="ECO:0000256" key="2">
    <source>
        <dbReference type="SAM" id="MobiDB-lite"/>
    </source>
</evidence>
<feature type="region of interest" description="Disordered" evidence="2">
    <location>
        <begin position="134"/>
        <end position="154"/>
    </location>
</feature>
<dbReference type="eggNOG" id="ENOG502R5UR">
    <property type="taxonomic scope" value="Eukaryota"/>
</dbReference>
<reference evidence="3" key="1">
    <citation type="submission" date="2015-04" db="UniProtKB">
        <authorList>
            <consortium name="EnsemblPlants"/>
        </authorList>
    </citation>
    <scope>IDENTIFICATION</scope>
</reference>
<dbReference type="InterPro" id="IPR003676">
    <property type="entry name" value="SAUR_fam"/>
</dbReference>
<keyword evidence="4" id="KW-1185">Reference proteome</keyword>
<evidence type="ECO:0000313" key="3">
    <source>
        <dbReference type="EnsemblPlants" id="OGLUM02G18200.1"/>
    </source>
</evidence>
<proteinExistence type="inferred from homology"/>
<comment type="similarity">
    <text evidence="1">Belongs to the ARG7 family.</text>
</comment>
<dbReference type="EnsemblPlants" id="OGLUM02G18200.1">
    <property type="protein sequence ID" value="OGLUM02G18200.1"/>
    <property type="gene ID" value="OGLUM02G18200"/>
</dbReference>
<accession>A0A0D9YSR5</accession>
<reference evidence="3" key="2">
    <citation type="submission" date="2018-05" db="EMBL/GenBank/DDBJ databases">
        <title>OgluRS3 (Oryza glumaepatula Reference Sequence Version 3).</title>
        <authorList>
            <person name="Zhang J."/>
            <person name="Kudrna D."/>
            <person name="Lee S."/>
            <person name="Talag J."/>
            <person name="Welchert J."/>
            <person name="Wing R.A."/>
        </authorList>
    </citation>
    <scope>NUCLEOTIDE SEQUENCE [LARGE SCALE GENOMIC DNA]</scope>
</reference>
<evidence type="ECO:0000256" key="1">
    <source>
        <dbReference type="ARBA" id="ARBA00006974"/>
    </source>
</evidence>
<dbReference type="HOGENOM" id="CLU_098106_5_1_1"/>
<protein>
    <submittedName>
        <fullName evidence="3">Uncharacterized protein</fullName>
    </submittedName>
</protein>
<dbReference type="STRING" id="40148.A0A0D9YSR5"/>
<dbReference type="PANTHER" id="PTHR31374:SF26">
    <property type="entry name" value="OS02G0512000 PROTEIN"/>
    <property type="match status" value="1"/>
</dbReference>
<dbReference type="AlphaFoldDB" id="A0A0D9YSR5"/>
<dbReference type="GO" id="GO:0009733">
    <property type="term" value="P:response to auxin"/>
    <property type="evidence" value="ECO:0007669"/>
    <property type="project" value="InterPro"/>
</dbReference>
<dbReference type="Gramene" id="OGLUM02G18200.1">
    <property type="protein sequence ID" value="OGLUM02G18200.1"/>
    <property type="gene ID" value="OGLUM02G18200"/>
</dbReference>